<proteinExistence type="inferred from homology"/>
<dbReference type="PRINTS" id="PR00237">
    <property type="entry name" value="GPCRRHODOPSN"/>
</dbReference>
<dbReference type="CTD" id="20214821"/>
<dbReference type="AlphaFoldDB" id="T1G173"/>
<dbReference type="OrthoDB" id="5957871at2759"/>
<evidence type="ECO:0000313" key="14">
    <source>
        <dbReference type="Proteomes" id="UP000015101"/>
    </source>
</evidence>
<reference evidence="14" key="1">
    <citation type="submission" date="2012-12" db="EMBL/GenBank/DDBJ databases">
        <authorList>
            <person name="Hellsten U."/>
            <person name="Grimwood J."/>
            <person name="Chapman J.A."/>
            <person name="Shapiro H."/>
            <person name="Aerts A."/>
            <person name="Otillar R.P."/>
            <person name="Terry A.Y."/>
            <person name="Boore J.L."/>
            <person name="Simakov O."/>
            <person name="Marletaz F."/>
            <person name="Cho S.-J."/>
            <person name="Edsinger-Gonzales E."/>
            <person name="Havlak P."/>
            <person name="Kuo D.-H."/>
            <person name="Larsson T."/>
            <person name="Lv J."/>
            <person name="Arendt D."/>
            <person name="Savage R."/>
            <person name="Osoegawa K."/>
            <person name="de Jong P."/>
            <person name="Lindberg D.R."/>
            <person name="Seaver E.C."/>
            <person name="Weisblat D.A."/>
            <person name="Putnam N.H."/>
            <person name="Grigoriev I.V."/>
            <person name="Rokhsar D.S."/>
        </authorList>
    </citation>
    <scope>NUCLEOTIDE SEQUENCE</scope>
</reference>
<keyword evidence="4 10" id="KW-1133">Transmembrane helix</keyword>
<accession>T1G173</accession>
<sequence>MESETTKSSVIYFYPSTTTTTTTAYNIATTAATTSSSSSTAATTATTSILIAVIKSLLLGSIIICAVVGNALVILSVSRYHNLRTKANMFIVSLAFADLLVALLVMPFSASQEVAGRWLFDGVTCDLFNANDVLFSTASLLNLCCISLDRYIAITDPFNYTTRLNKCRVVVILVSAWLASILVSHLPIHLKIYSADAFGRQQKIINDDDEEVINEICSFQVNWLYGIVSSLISFWIPTIVMLFTYQKIFNEAKRQVEQIENITNLLSAFQAEMKNQAAAALQQQTNNENRRIKREHKAAKTLGIIMGVFLGCWLPFFIWYLTDSICREQCNTPKVFISFLFWVGYANSALNPLIYAFFNREFRGAFRKQLCHCKRALTWSRAKKPHLVTELAASYSERHNWSGEVSYNKKDDI</sequence>
<evidence type="ECO:0000256" key="1">
    <source>
        <dbReference type="ARBA" id="ARBA00004651"/>
    </source>
</evidence>
<evidence type="ECO:0000256" key="9">
    <source>
        <dbReference type="RuleBase" id="RU000688"/>
    </source>
</evidence>
<evidence type="ECO:0000259" key="11">
    <source>
        <dbReference type="PROSITE" id="PS50262"/>
    </source>
</evidence>
<reference evidence="13" key="3">
    <citation type="submission" date="2015-06" db="UniProtKB">
        <authorList>
            <consortium name="EnsemblMetazoa"/>
        </authorList>
    </citation>
    <scope>IDENTIFICATION</scope>
</reference>
<dbReference type="PANTHER" id="PTHR24248">
    <property type="entry name" value="ADRENERGIC RECEPTOR-RELATED G-PROTEIN COUPLED RECEPTOR"/>
    <property type="match status" value="1"/>
</dbReference>
<dbReference type="InterPro" id="IPR017452">
    <property type="entry name" value="GPCR_Rhodpsn_7TM"/>
</dbReference>
<keyword evidence="2" id="KW-1003">Cell membrane</keyword>
<dbReference type="GeneID" id="20214821"/>
<keyword evidence="5 9" id="KW-0297">G-protein coupled receptor</keyword>
<dbReference type="GO" id="GO:0043410">
    <property type="term" value="P:positive regulation of MAPK cascade"/>
    <property type="evidence" value="ECO:0000318"/>
    <property type="project" value="GO_Central"/>
</dbReference>
<organism evidence="13 14">
    <name type="scientific">Helobdella robusta</name>
    <name type="common">Californian leech</name>
    <dbReference type="NCBI Taxonomy" id="6412"/>
    <lineage>
        <taxon>Eukaryota</taxon>
        <taxon>Metazoa</taxon>
        <taxon>Spiralia</taxon>
        <taxon>Lophotrochozoa</taxon>
        <taxon>Annelida</taxon>
        <taxon>Clitellata</taxon>
        <taxon>Hirudinea</taxon>
        <taxon>Rhynchobdellida</taxon>
        <taxon>Glossiphoniidae</taxon>
        <taxon>Helobdella</taxon>
    </lineage>
</organism>
<dbReference type="HOGENOM" id="CLU_009579_11_0_1"/>
<dbReference type="GO" id="GO:0071880">
    <property type="term" value="P:adenylate cyclase-activating adrenergic receptor signaling pathway"/>
    <property type="evidence" value="ECO:0000318"/>
    <property type="project" value="GO_Central"/>
</dbReference>
<dbReference type="PROSITE" id="PS00237">
    <property type="entry name" value="G_PROTEIN_RECEP_F1_1"/>
    <property type="match status" value="1"/>
</dbReference>
<dbReference type="eggNOG" id="KOG3656">
    <property type="taxonomic scope" value="Eukaryota"/>
</dbReference>
<dbReference type="PANTHER" id="PTHR24248:SF66">
    <property type="entry name" value="OCTOPAMINE RECEPTOR BETA-3R"/>
    <property type="match status" value="1"/>
</dbReference>
<reference evidence="12 14" key="2">
    <citation type="journal article" date="2013" name="Nature">
        <title>Insights into bilaterian evolution from three spiralian genomes.</title>
        <authorList>
            <person name="Simakov O."/>
            <person name="Marletaz F."/>
            <person name="Cho S.J."/>
            <person name="Edsinger-Gonzales E."/>
            <person name="Havlak P."/>
            <person name="Hellsten U."/>
            <person name="Kuo D.H."/>
            <person name="Larsson T."/>
            <person name="Lv J."/>
            <person name="Arendt D."/>
            <person name="Savage R."/>
            <person name="Osoegawa K."/>
            <person name="de Jong P."/>
            <person name="Grimwood J."/>
            <person name="Chapman J.A."/>
            <person name="Shapiro H."/>
            <person name="Aerts A."/>
            <person name="Otillar R.P."/>
            <person name="Terry A.Y."/>
            <person name="Boore J.L."/>
            <person name="Grigoriev I.V."/>
            <person name="Lindberg D.R."/>
            <person name="Seaver E.C."/>
            <person name="Weisblat D.A."/>
            <person name="Putnam N.H."/>
            <person name="Rokhsar D.S."/>
        </authorList>
    </citation>
    <scope>NUCLEOTIDE SEQUENCE</scope>
</reference>
<dbReference type="SUPFAM" id="SSF81321">
    <property type="entry name" value="Family A G protein-coupled receptor-like"/>
    <property type="match status" value="1"/>
</dbReference>
<evidence type="ECO:0000256" key="4">
    <source>
        <dbReference type="ARBA" id="ARBA00022989"/>
    </source>
</evidence>
<evidence type="ECO:0000256" key="10">
    <source>
        <dbReference type="SAM" id="Phobius"/>
    </source>
</evidence>
<comment type="similarity">
    <text evidence="9">Belongs to the G-protein coupled receptor 1 family.</text>
</comment>
<evidence type="ECO:0000256" key="2">
    <source>
        <dbReference type="ARBA" id="ARBA00022475"/>
    </source>
</evidence>
<dbReference type="RefSeq" id="XP_009011955.1">
    <property type="nucleotide sequence ID" value="XM_009013707.1"/>
</dbReference>
<keyword evidence="8 9" id="KW-0807">Transducer</keyword>
<feature type="transmembrane region" description="Helical" evidence="10">
    <location>
        <begin position="336"/>
        <end position="358"/>
    </location>
</feature>
<feature type="transmembrane region" description="Helical" evidence="10">
    <location>
        <begin position="128"/>
        <end position="148"/>
    </location>
</feature>
<feature type="domain" description="G-protein coupled receptors family 1 profile" evidence="11">
    <location>
        <begin position="69"/>
        <end position="355"/>
    </location>
</feature>
<dbReference type="Pfam" id="PF00001">
    <property type="entry name" value="7tm_1"/>
    <property type="match status" value="1"/>
</dbReference>
<evidence type="ECO:0000256" key="3">
    <source>
        <dbReference type="ARBA" id="ARBA00022692"/>
    </source>
</evidence>
<keyword evidence="3 9" id="KW-0812">Transmembrane</keyword>
<dbReference type="Gene3D" id="1.20.1070.10">
    <property type="entry name" value="Rhodopsin 7-helix transmembrane proteins"/>
    <property type="match status" value="1"/>
</dbReference>
<protein>
    <recommendedName>
        <fullName evidence="11">G-protein coupled receptors family 1 profile domain-containing protein</fullName>
    </recommendedName>
</protein>
<keyword evidence="14" id="KW-1185">Reference proteome</keyword>
<dbReference type="GO" id="GO:0004930">
    <property type="term" value="F:G protein-coupled receptor activity"/>
    <property type="evidence" value="ECO:0000318"/>
    <property type="project" value="GO_Central"/>
</dbReference>
<evidence type="ECO:0000313" key="13">
    <source>
        <dbReference type="EnsemblMetazoa" id="HelroP72925"/>
    </source>
</evidence>
<feature type="transmembrane region" description="Helical" evidence="10">
    <location>
        <begin position="169"/>
        <end position="188"/>
    </location>
</feature>
<evidence type="ECO:0000256" key="6">
    <source>
        <dbReference type="ARBA" id="ARBA00023136"/>
    </source>
</evidence>
<dbReference type="SMART" id="SM01381">
    <property type="entry name" value="7TM_GPCR_Srsx"/>
    <property type="match status" value="1"/>
</dbReference>
<dbReference type="InterPro" id="IPR000276">
    <property type="entry name" value="GPCR_Rhodpsn"/>
</dbReference>
<dbReference type="FunCoup" id="T1G173">
    <property type="interactions" value="311"/>
</dbReference>
<evidence type="ECO:0000256" key="7">
    <source>
        <dbReference type="ARBA" id="ARBA00023170"/>
    </source>
</evidence>
<dbReference type="STRING" id="6412.T1G173"/>
<dbReference type="GO" id="GO:0005886">
    <property type="term" value="C:plasma membrane"/>
    <property type="evidence" value="ECO:0000318"/>
    <property type="project" value="GO_Central"/>
</dbReference>
<evidence type="ECO:0000256" key="8">
    <source>
        <dbReference type="ARBA" id="ARBA00023224"/>
    </source>
</evidence>
<dbReference type="EMBL" id="KB095905">
    <property type="protein sequence ID" value="ESO10141.1"/>
    <property type="molecule type" value="Genomic_DNA"/>
</dbReference>
<keyword evidence="7 9" id="KW-0675">Receptor</keyword>
<evidence type="ECO:0000313" key="12">
    <source>
        <dbReference type="EMBL" id="ESO10141.1"/>
    </source>
</evidence>
<dbReference type="EnsemblMetazoa" id="HelroT72925">
    <property type="protein sequence ID" value="HelroP72925"/>
    <property type="gene ID" value="HelroG72925"/>
</dbReference>
<dbReference type="KEGG" id="hro:HELRODRAFT_72925"/>
<dbReference type="PROSITE" id="PS50262">
    <property type="entry name" value="G_PROTEIN_RECEP_F1_2"/>
    <property type="match status" value="1"/>
</dbReference>
<evidence type="ECO:0000256" key="5">
    <source>
        <dbReference type="ARBA" id="ARBA00023040"/>
    </source>
</evidence>
<gene>
    <name evidence="13" type="primary">20214821</name>
    <name evidence="12" type="ORF">HELRODRAFT_72925</name>
</gene>
<dbReference type="InParanoid" id="T1G173"/>
<keyword evidence="6 10" id="KW-0472">Membrane</keyword>
<feature type="transmembrane region" description="Helical" evidence="10">
    <location>
        <begin position="49"/>
        <end position="75"/>
    </location>
</feature>
<feature type="transmembrane region" description="Helical" evidence="10">
    <location>
        <begin position="223"/>
        <end position="245"/>
    </location>
</feature>
<feature type="transmembrane region" description="Helical" evidence="10">
    <location>
        <begin position="301"/>
        <end position="321"/>
    </location>
</feature>
<dbReference type="EMBL" id="AMQM01002883">
    <property type="status" value="NOT_ANNOTATED_CDS"/>
    <property type="molecule type" value="Genomic_DNA"/>
</dbReference>
<name>T1G173_HELRO</name>
<feature type="transmembrane region" description="Helical" evidence="10">
    <location>
        <begin position="87"/>
        <end position="108"/>
    </location>
</feature>
<dbReference type="Proteomes" id="UP000015101">
    <property type="component" value="Unassembled WGS sequence"/>
</dbReference>
<comment type="subcellular location">
    <subcellularLocation>
        <location evidence="1">Cell membrane</location>
        <topology evidence="1">Multi-pass membrane protein</topology>
    </subcellularLocation>
</comment>